<evidence type="ECO:0000313" key="1">
    <source>
        <dbReference type="EMBL" id="KDN52490.1"/>
    </source>
</evidence>
<dbReference type="Proteomes" id="UP000027361">
    <property type="component" value="Unassembled WGS sequence"/>
</dbReference>
<evidence type="ECO:0008006" key="3">
    <source>
        <dbReference type="Google" id="ProtNLM"/>
    </source>
</evidence>
<dbReference type="RefSeq" id="XP_013245329.1">
    <property type="nucleotide sequence ID" value="XM_013389875.1"/>
</dbReference>
<dbReference type="OMA" id="CQAQHEP"/>
<evidence type="ECO:0000313" key="2">
    <source>
        <dbReference type="Proteomes" id="UP000027361"/>
    </source>
</evidence>
<proteinExistence type="predicted"/>
<protein>
    <recommendedName>
        <fullName evidence="3">F-box domain-containing protein</fullName>
    </recommendedName>
</protein>
<accession>A0A066WPD6</accession>
<name>A0A066WPD6_TILAU</name>
<organism evidence="1 2">
    <name type="scientific">Tilletiaria anomala (strain ATCC 24038 / CBS 436.72 / UBC 951)</name>
    <dbReference type="NCBI Taxonomy" id="1037660"/>
    <lineage>
        <taxon>Eukaryota</taxon>
        <taxon>Fungi</taxon>
        <taxon>Dikarya</taxon>
        <taxon>Basidiomycota</taxon>
        <taxon>Ustilaginomycotina</taxon>
        <taxon>Exobasidiomycetes</taxon>
        <taxon>Georgefischeriales</taxon>
        <taxon>Tilletiariaceae</taxon>
        <taxon>Tilletiaria</taxon>
    </lineage>
</organism>
<dbReference type="InParanoid" id="A0A066WPD6"/>
<sequence length="613" mass="67956">MAAPRWTRASNAAALLPKVPFQSMVPAALPPELIAHVLSFLKPSAEPSLYPAADATTLELPSAAMHHTDHLRDYCNCCLLSRDILPYARQLLYRTLVLGNARQVRLLARTLEGHDARSASPNRDFEQAPFNMGSLIHPEMMLALSPMKMTDAATETPSNVGALADGLGVSSNGIRQAAQNIARYIQHVCITHNDGYLASGDTLSDTYAWAPGLRTLFTHAVNLEMLSLVSRPNGAAIEQLVNPKTRGSLKCLTVQSLSYSALPFIHKPDPRLFRNLTHLHLIQTVPRKPLLKMLVDSETCCSPLQVLRLSRVYHDGLDRLEESLNFIEKQRPMDESLISGEHADAGSTEEYQIFLHGRSSNATKLQVAIHLLMRNLVFFPCLRLLLLELGEMGALDPPPPPTQRFANMTGTPGEQFVSSVNNSATATGQLATLDFPSDVPLSFDEATAWDQEEERRRTANRDEYWLNVREGKEALKEFAAASLKHVFNNEIPFAEGREPAVRRRPDQGLEVRVVAPRPGGWNRFESQADFDAQVPDANWSCTEERTSYNDPDVFELAEKRWDLGYAPFPDASIYHSHNGKAAAPKYWLGTLPRVKASDGVVSQSGVSLDPMQR</sequence>
<dbReference type="EMBL" id="JMSN01000010">
    <property type="protein sequence ID" value="KDN52490.1"/>
    <property type="molecule type" value="Genomic_DNA"/>
</dbReference>
<dbReference type="OrthoDB" id="2551184at2759"/>
<comment type="caution">
    <text evidence="1">The sequence shown here is derived from an EMBL/GenBank/DDBJ whole genome shotgun (WGS) entry which is preliminary data.</text>
</comment>
<keyword evidence="2" id="KW-1185">Reference proteome</keyword>
<dbReference type="GeneID" id="25263815"/>
<dbReference type="AlphaFoldDB" id="A0A066WPD6"/>
<gene>
    <name evidence="1" type="ORF">K437DRAFT_254276</name>
</gene>
<dbReference type="HOGENOM" id="CLU_484074_0_0_1"/>
<reference evidence="1 2" key="1">
    <citation type="submission" date="2014-05" db="EMBL/GenBank/DDBJ databases">
        <title>Draft genome sequence of a rare smut relative, Tilletiaria anomala UBC 951.</title>
        <authorList>
            <consortium name="DOE Joint Genome Institute"/>
            <person name="Toome M."/>
            <person name="Kuo A."/>
            <person name="Henrissat B."/>
            <person name="Lipzen A."/>
            <person name="Tritt A."/>
            <person name="Yoshinaga Y."/>
            <person name="Zane M."/>
            <person name="Barry K."/>
            <person name="Grigoriev I.V."/>
            <person name="Spatafora J.W."/>
            <person name="Aimea M.C."/>
        </authorList>
    </citation>
    <scope>NUCLEOTIDE SEQUENCE [LARGE SCALE GENOMIC DNA]</scope>
    <source>
        <strain evidence="1 2">UBC 951</strain>
    </source>
</reference>